<accession>A0A1M6E7I5</accession>
<reference evidence="1 2" key="1">
    <citation type="submission" date="2016-11" db="EMBL/GenBank/DDBJ databases">
        <authorList>
            <person name="Jaros S."/>
            <person name="Januszkiewicz K."/>
            <person name="Wedrychowicz H."/>
        </authorList>
    </citation>
    <scope>NUCLEOTIDE SEQUENCE [LARGE SCALE GENOMIC DNA]</scope>
    <source>
        <strain evidence="1 2">DSM 6191</strain>
    </source>
</reference>
<dbReference type="RefSeq" id="WP_073022686.1">
    <property type="nucleotide sequence ID" value="NZ_FQXU01000021.1"/>
</dbReference>
<dbReference type="AlphaFoldDB" id="A0A1M6E7I5"/>
<dbReference type="EMBL" id="FQXU01000021">
    <property type="protein sequence ID" value="SHI81447.1"/>
    <property type="molecule type" value="Genomic_DNA"/>
</dbReference>
<name>A0A1M6E7I5_9CLOT</name>
<protein>
    <submittedName>
        <fullName evidence="1">Uncharacterized protein</fullName>
    </submittedName>
</protein>
<gene>
    <name evidence="1" type="ORF">SAMN02745941_04395</name>
</gene>
<evidence type="ECO:0000313" key="2">
    <source>
        <dbReference type="Proteomes" id="UP000184241"/>
    </source>
</evidence>
<organism evidence="1 2">
    <name type="scientific">Clostridium intestinale DSM 6191</name>
    <dbReference type="NCBI Taxonomy" id="1121320"/>
    <lineage>
        <taxon>Bacteria</taxon>
        <taxon>Bacillati</taxon>
        <taxon>Bacillota</taxon>
        <taxon>Clostridia</taxon>
        <taxon>Eubacteriales</taxon>
        <taxon>Clostridiaceae</taxon>
        <taxon>Clostridium</taxon>
    </lineage>
</organism>
<sequence>MSIITKLDIGLINLINKTSSTMDISIYNESFWHSISKGGLYSNKQGKLVCFQEVQSPMINRDIVNSRIEINIIEDKKVSLRVIGIIERFIIDEDEFRGYEETINKLFEDVFLDNISIIRPYEIISDDFVFRLGSGYINTLSIQIDKVV</sequence>
<proteinExistence type="predicted"/>
<dbReference type="Proteomes" id="UP000184241">
    <property type="component" value="Unassembled WGS sequence"/>
</dbReference>
<evidence type="ECO:0000313" key="1">
    <source>
        <dbReference type="EMBL" id="SHI81447.1"/>
    </source>
</evidence>